<dbReference type="Proteomes" id="UP000000763">
    <property type="component" value="Chromosome 3"/>
</dbReference>
<sequence length="130" mass="14369">MATTDATIAHIMDEQEDIKVKASKCWNPIRPPATLLISNGRQISIQAPFSAREYLMESSRSPLSNGSNLITKFHPSQPQMKKQGATSPVMGLWACNFVWDPGPSGAHVRCAPTRWSTTLGPSWSFSHPYK</sequence>
<dbReference type="AlphaFoldDB" id="C7J0F9"/>
<reference evidence="3" key="2">
    <citation type="journal article" date="2008" name="Nucleic Acids Res.">
        <title>The rice annotation project database (RAP-DB): 2008 update.</title>
        <authorList>
            <consortium name="The rice annotation project (RAP)"/>
        </authorList>
    </citation>
    <scope>GENOME REANNOTATION</scope>
    <source>
        <strain evidence="3">cv. Nipponbare</strain>
    </source>
</reference>
<dbReference type="KEGG" id="dosa:Os03g0221100"/>
<reference evidence="2 3" key="1">
    <citation type="journal article" date="2005" name="Nature">
        <title>The map-based sequence of the rice genome.</title>
        <authorList>
            <consortium name="International rice genome sequencing project (IRGSP)"/>
            <person name="Matsumoto T."/>
            <person name="Wu J."/>
            <person name="Kanamori H."/>
            <person name="Katayose Y."/>
            <person name="Fujisawa M."/>
            <person name="Namiki N."/>
            <person name="Mizuno H."/>
            <person name="Yamamoto K."/>
            <person name="Antonio B.A."/>
            <person name="Baba T."/>
            <person name="Sakata K."/>
            <person name="Nagamura Y."/>
            <person name="Aoki H."/>
            <person name="Arikawa K."/>
            <person name="Arita K."/>
            <person name="Bito T."/>
            <person name="Chiden Y."/>
            <person name="Fujitsuka N."/>
            <person name="Fukunaka R."/>
            <person name="Hamada M."/>
            <person name="Harada C."/>
            <person name="Hayashi A."/>
            <person name="Hijishita S."/>
            <person name="Honda M."/>
            <person name="Hosokawa S."/>
            <person name="Ichikawa Y."/>
            <person name="Idonuma A."/>
            <person name="Iijima M."/>
            <person name="Ikeda M."/>
            <person name="Ikeno M."/>
            <person name="Ito K."/>
            <person name="Ito S."/>
            <person name="Ito T."/>
            <person name="Ito Y."/>
            <person name="Ito Y."/>
            <person name="Iwabuchi A."/>
            <person name="Kamiya K."/>
            <person name="Karasawa W."/>
            <person name="Kurita K."/>
            <person name="Katagiri S."/>
            <person name="Kikuta A."/>
            <person name="Kobayashi H."/>
            <person name="Kobayashi N."/>
            <person name="Machita K."/>
            <person name="Maehara T."/>
            <person name="Masukawa M."/>
            <person name="Mizubayashi T."/>
            <person name="Mukai Y."/>
            <person name="Nagasaki H."/>
            <person name="Nagata Y."/>
            <person name="Naito S."/>
            <person name="Nakashima M."/>
            <person name="Nakama Y."/>
            <person name="Nakamichi Y."/>
            <person name="Nakamura M."/>
            <person name="Meguro A."/>
            <person name="Negishi M."/>
            <person name="Ohta I."/>
            <person name="Ohta T."/>
            <person name="Okamoto M."/>
            <person name="Ono N."/>
            <person name="Saji S."/>
            <person name="Sakaguchi M."/>
            <person name="Sakai K."/>
            <person name="Shibata M."/>
            <person name="Shimokawa T."/>
            <person name="Song J."/>
            <person name="Takazaki Y."/>
            <person name="Terasawa K."/>
            <person name="Tsugane M."/>
            <person name="Tsuji K."/>
            <person name="Ueda S."/>
            <person name="Waki K."/>
            <person name="Yamagata H."/>
            <person name="Yamamoto M."/>
            <person name="Yamamoto S."/>
            <person name="Yamane H."/>
            <person name="Yoshiki S."/>
            <person name="Yoshihara R."/>
            <person name="Yukawa K."/>
            <person name="Zhong H."/>
            <person name="Yano M."/>
            <person name="Yuan Q."/>
            <person name="Ouyang S."/>
            <person name="Liu J."/>
            <person name="Jones K.M."/>
            <person name="Gansberger K."/>
            <person name="Moffat K."/>
            <person name="Hill J."/>
            <person name="Bera J."/>
            <person name="Fadrosh D."/>
            <person name="Jin S."/>
            <person name="Johri S."/>
            <person name="Kim M."/>
            <person name="Overton L."/>
            <person name="Reardon M."/>
            <person name="Tsitrin T."/>
            <person name="Vuong H."/>
            <person name="Weaver B."/>
            <person name="Ciecko A."/>
            <person name="Tallon L."/>
            <person name="Jackson J."/>
            <person name="Pai G."/>
            <person name="Aken S.V."/>
            <person name="Utterback T."/>
            <person name="Reidmuller S."/>
            <person name="Feldblyum T."/>
            <person name="Hsiao J."/>
            <person name="Zismann V."/>
            <person name="Iobst S."/>
            <person name="de Vazeille A.R."/>
            <person name="Buell C.R."/>
            <person name="Ying K."/>
            <person name="Li Y."/>
            <person name="Lu T."/>
            <person name="Huang Y."/>
            <person name="Zhao Q."/>
            <person name="Feng Q."/>
            <person name="Zhang L."/>
            <person name="Zhu J."/>
            <person name="Weng Q."/>
            <person name="Mu J."/>
            <person name="Lu Y."/>
            <person name="Fan D."/>
            <person name="Liu Y."/>
            <person name="Guan J."/>
            <person name="Zhang Y."/>
            <person name="Yu S."/>
            <person name="Liu X."/>
            <person name="Zhang Y."/>
            <person name="Hong G."/>
            <person name="Han B."/>
            <person name="Choisne N."/>
            <person name="Demange N."/>
            <person name="Orjeda G."/>
            <person name="Samain S."/>
            <person name="Cattolico L."/>
            <person name="Pelletier E."/>
            <person name="Couloux A."/>
            <person name="Segurens B."/>
            <person name="Wincker P."/>
            <person name="D'Hont A."/>
            <person name="Scarpelli C."/>
            <person name="Weissenbach J."/>
            <person name="Salanoubat M."/>
            <person name="Quetier F."/>
            <person name="Yu Y."/>
            <person name="Kim H.R."/>
            <person name="Rambo T."/>
            <person name="Currie J."/>
            <person name="Collura K."/>
            <person name="Luo M."/>
            <person name="Yang T."/>
            <person name="Ammiraju J.S.S."/>
            <person name="Engler F."/>
            <person name="Soderlund C."/>
            <person name="Wing R.A."/>
            <person name="Palmer L.E."/>
            <person name="de la Bastide M."/>
            <person name="Spiegel L."/>
            <person name="Nascimento L."/>
            <person name="Zutavern T."/>
            <person name="O'Shaughnessy A."/>
            <person name="Dike S."/>
            <person name="Dedhia N."/>
            <person name="Preston R."/>
            <person name="Balija V."/>
            <person name="McCombie W.R."/>
            <person name="Chow T."/>
            <person name="Chen H."/>
            <person name="Chung M."/>
            <person name="Chen C."/>
            <person name="Shaw J."/>
            <person name="Wu H."/>
            <person name="Hsiao K."/>
            <person name="Chao Y."/>
            <person name="Chu M."/>
            <person name="Cheng C."/>
            <person name="Hour A."/>
            <person name="Lee P."/>
            <person name="Lin S."/>
            <person name="Lin Y."/>
            <person name="Liou J."/>
            <person name="Liu S."/>
            <person name="Hsing Y."/>
            <person name="Raghuvanshi S."/>
            <person name="Mohanty A."/>
            <person name="Bharti A.K."/>
            <person name="Gaur A."/>
            <person name="Gupta V."/>
            <person name="Kumar D."/>
            <person name="Ravi V."/>
            <person name="Vij S."/>
            <person name="Kapur A."/>
            <person name="Khurana P."/>
            <person name="Khurana P."/>
            <person name="Khurana J.P."/>
            <person name="Tyagi A.K."/>
            <person name="Gaikwad K."/>
            <person name="Singh A."/>
            <person name="Dalal V."/>
            <person name="Srivastava S."/>
            <person name="Dixit A."/>
            <person name="Pal A.K."/>
            <person name="Ghazi I.A."/>
            <person name="Yadav M."/>
            <person name="Pandit A."/>
            <person name="Bhargava A."/>
            <person name="Sureshbabu K."/>
            <person name="Batra K."/>
            <person name="Sharma T.R."/>
            <person name="Mohapatra T."/>
            <person name="Singh N.K."/>
            <person name="Messing J."/>
            <person name="Nelson A.B."/>
            <person name="Fuks G."/>
            <person name="Kavchok S."/>
            <person name="Keizer G."/>
            <person name="Linton E."/>
            <person name="Llaca V."/>
            <person name="Song R."/>
            <person name="Tanyolac B."/>
            <person name="Young S."/>
            <person name="Ho-Il K."/>
            <person name="Hahn J.H."/>
            <person name="Sangsakoo G."/>
            <person name="Vanavichit A."/>
            <person name="de Mattos Luiz.A.T."/>
            <person name="Zimmer P.D."/>
            <person name="Malone G."/>
            <person name="Dellagostin O."/>
            <person name="de Oliveira A.C."/>
            <person name="Bevan M."/>
            <person name="Bancroft I."/>
            <person name="Minx P."/>
            <person name="Cordum H."/>
            <person name="Wilson R."/>
            <person name="Cheng Z."/>
            <person name="Jin W."/>
            <person name="Jiang J."/>
            <person name="Leong S.A."/>
            <person name="Iwama H."/>
            <person name="Gojobori T."/>
            <person name="Itoh T."/>
            <person name="Niimura Y."/>
            <person name="Fujii Y."/>
            <person name="Habara T."/>
            <person name="Sakai H."/>
            <person name="Sato Y."/>
            <person name="Wilson G."/>
            <person name="Kumar K."/>
            <person name="McCouch S."/>
            <person name="Juretic N."/>
            <person name="Hoen D."/>
            <person name="Wright S."/>
            <person name="Bruskiewich R."/>
            <person name="Bureau T."/>
            <person name="Miyao A."/>
            <person name="Hirochika H."/>
            <person name="Nishikawa T."/>
            <person name="Kadowaki K."/>
            <person name="Sugiura M."/>
            <person name="Burr B."/>
            <person name="Sasaki T."/>
        </authorList>
    </citation>
    <scope>NUCLEOTIDE SEQUENCE [LARGE SCALE GENOMIC DNA]</scope>
    <source>
        <strain evidence="3">cv. Nipponbare</strain>
    </source>
</reference>
<evidence type="ECO:0000313" key="3">
    <source>
        <dbReference type="Proteomes" id="UP000000763"/>
    </source>
</evidence>
<protein>
    <submittedName>
        <fullName evidence="2">Os03g0221100 protein</fullName>
    </submittedName>
</protein>
<evidence type="ECO:0000313" key="2">
    <source>
        <dbReference type="EMBL" id="BAH92046.1"/>
    </source>
</evidence>
<accession>C7J0F9</accession>
<name>C7J0F9_ORYSJ</name>
<gene>
    <name evidence="2" type="ordered locus">Os03g0221100</name>
</gene>
<proteinExistence type="predicted"/>
<evidence type="ECO:0000256" key="1">
    <source>
        <dbReference type="SAM" id="MobiDB-lite"/>
    </source>
</evidence>
<dbReference type="EMBL" id="AP008209">
    <property type="protein sequence ID" value="BAH92046.1"/>
    <property type="molecule type" value="Genomic_DNA"/>
</dbReference>
<feature type="region of interest" description="Disordered" evidence="1">
    <location>
        <begin position="60"/>
        <end position="85"/>
    </location>
</feature>
<organism evidence="2 3">
    <name type="scientific">Oryza sativa subsp. japonica</name>
    <name type="common">Rice</name>
    <dbReference type="NCBI Taxonomy" id="39947"/>
    <lineage>
        <taxon>Eukaryota</taxon>
        <taxon>Viridiplantae</taxon>
        <taxon>Streptophyta</taxon>
        <taxon>Embryophyta</taxon>
        <taxon>Tracheophyta</taxon>
        <taxon>Spermatophyta</taxon>
        <taxon>Magnoliopsida</taxon>
        <taxon>Liliopsida</taxon>
        <taxon>Poales</taxon>
        <taxon>Poaceae</taxon>
        <taxon>BOP clade</taxon>
        <taxon>Oryzoideae</taxon>
        <taxon>Oryzeae</taxon>
        <taxon>Oryzinae</taxon>
        <taxon>Oryza</taxon>
        <taxon>Oryza sativa</taxon>
    </lineage>
</organism>